<name>A0A0E9S745_ANGAN</name>
<evidence type="ECO:0000313" key="1">
    <source>
        <dbReference type="EMBL" id="JAH37101.1"/>
    </source>
</evidence>
<protein>
    <submittedName>
        <fullName evidence="1">Uncharacterized protein</fullName>
    </submittedName>
</protein>
<proteinExistence type="predicted"/>
<reference evidence="1" key="2">
    <citation type="journal article" date="2015" name="Fish Shellfish Immunol.">
        <title>Early steps in the European eel (Anguilla anguilla)-Vibrio vulnificus interaction in the gills: Role of the RtxA13 toxin.</title>
        <authorList>
            <person name="Callol A."/>
            <person name="Pajuelo D."/>
            <person name="Ebbesson L."/>
            <person name="Teles M."/>
            <person name="MacKenzie S."/>
            <person name="Amaro C."/>
        </authorList>
    </citation>
    <scope>NUCLEOTIDE SEQUENCE</scope>
</reference>
<accession>A0A0E9S745</accession>
<sequence length="48" mass="5751">MLNFTQSFMCSYVCFLYISLKFQMQAFQKTRGDICFRTKINVQSHTPF</sequence>
<dbReference type="AlphaFoldDB" id="A0A0E9S745"/>
<dbReference type="EMBL" id="GBXM01071476">
    <property type="protein sequence ID" value="JAH37101.1"/>
    <property type="molecule type" value="Transcribed_RNA"/>
</dbReference>
<organism evidence="1">
    <name type="scientific">Anguilla anguilla</name>
    <name type="common">European freshwater eel</name>
    <name type="synonym">Muraena anguilla</name>
    <dbReference type="NCBI Taxonomy" id="7936"/>
    <lineage>
        <taxon>Eukaryota</taxon>
        <taxon>Metazoa</taxon>
        <taxon>Chordata</taxon>
        <taxon>Craniata</taxon>
        <taxon>Vertebrata</taxon>
        <taxon>Euteleostomi</taxon>
        <taxon>Actinopterygii</taxon>
        <taxon>Neopterygii</taxon>
        <taxon>Teleostei</taxon>
        <taxon>Anguilliformes</taxon>
        <taxon>Anguillidae</taxon>
        <taxon>Anguilla</taxon>
    </lineage>
</organism>
<reference evidence="1" key="1">
    <citation type="submission" date="2014-11" db="EMBL/GenBank/DDBJ databases">
        <authorList>
            <person name="Amaro Gonzalez C."/>
        </authorList>
    </citation>
    <scope>NUCLEOTIDE SEQUENCE</scope>
</reference>